<dbReference type="Gene3D" id="1.25.10.10">
    <property type="entry name" value="Leucine-rich Repeat Variant"/>
    <property type="match status" value="1"/>
</dbReference>
<dbReference type="SUPFAM" id="SSF48239">
    <property type="entry name" value="Terpenoid cyclases/Protein prenyltransferases"/>
    <property type="match status" value="1"/>
</dbReference>
<sequence length="533" mass="59072" precursor="true">MKDTRPRTVLLAALTLLAVVLSAAPARAYTPESPEVKALISKGLEYLDKNSDSRLGGKCVIALAYVKSDQPDHPRVKEAVQACRQSMQAGDQGNSITIYSCGMAIIFLCEYDARGQADMIRHYLNALAARQKAHGAWGYTNEQIGDTSQTQYGALALWEAHRNGYRPDEDTARRMADWLIRTQDPEGGWAYKGELAPLGEREPQDKSEMTISIGAAAMGSVLIAADLFGLLEPGAETNTAEDVPDALREAGERERRKAPPLSVGDLPRNELFETIRDGDAYMTKNYEVAIRRYQLYYMYSLERYKSFFGQLTGDAPDEPEWYNKGYEWLKQNQAPEGSWKGQCGDSVDTAFAILFLQRSTLKSIRRGLGVGTLVSGRGLPARLDSIKLSRGQIVAQQAATQVDDLINMLSDEEGAALDAMVNDPTALVGEINDQNGRRFEQIARGGAPAARVLAVRALGRSGDLDYAPTLIFALTDPDKRVVREARDGLRFVSRRFEGYGLPDNYNDQQLRDVIERWKSWYLSVRPDAAINLN</sequence>
<keyword evidence="3" id="KW-1185">Reference proteome</keyword>
<dbReference type="GO" id="GO:0016740">
    <property type="term" value="F:transferase activity"/>
    <property type="evidence" value="ECO:0007669"/>
    <property type="project" value="UniProtKB-KW"/>
</dbReference>
<feature type="chain" id="PRO_5022964008" evidence="1">
    <location>
        <begin position="29"/>
        <end position="533"/>
    </location>
</feature>
<keyword evidence="1" id="KW-0732">Signal</keyword>
<comment type="caution">
    <text evidence="2">The sequence shown here is derived from an EMBL/GenBank/DDBJ whole genome shotgun (WGS) entry which is preliminary data.</text>
</comment>
<evidence type="ECO:0000313" key="3">
    <source>
        <dbReference type="Proteomes" id="UP000316714"/>
    </source>
</evidence>
<dbReference type="EMBL" id="SIHJ01000001">
    <property type="protein sequence ID" value="TWT35643.1"/>
    <property type="molecule type" value="Genomic_DNA"/>
</dbReference>
<feature type="signal peptide" evidence="1">
    <location>
        <begin position="1"/>
        <end position="28"/>
    </location>
</feature>
<protein>
    <submittedName>
        <fullName evidence="2">Prenyltransferase and squalene oxidase repeat protein</fullName>
    </submittedName>
</protein>
<dbReference type="AlphaFoldDB" id="A0A5C5VCF9"/>
<accession>A0A5C5VCF9</accession>
<evidence type="ECO:0000256" key="1">
    <source>
        <dbReference type="SAM" id="SignalP"/>
    </source>
</evidence>
<keyword evidence="2" id="KW-0808">Transferase</keyword>
<dbReference type="CDD" id="cd00688">
    <property type="entry name" value="ISOPREN_C2_like"/>
    <property type="match status" value="1"/>
</dbReference>
<reference evidence="2 3" key="1">
    <citation type="submission" date="2019-02" db="EMBL/GenBank/DDBJ databases">
        <title>Deep-cultivation of Planctomycetes and their phenomic and genomic characterization uncovers novel biology.</title>
        <authorList>
            <person name="Wiegand S."/>
            <person name="Jogler M."/>
            <person name="Boedeker C."/>
            <person name="Pinto D."/>
            <person name="Vollmers J."/>
            <person name="Rivas-Marin E."/>
            <person name="Kohn T."/>
            <person name="Peeters S.H."/>
            <person name="Heuer A."/>
            <person name="Rast P."/>
            <person name="Oberbeckmann S."/>
            <person name="Bunk B."/>
            <person name="Jeske O."/>
            <person name="Meyerdierks A."/>
            <person name="Storesund J.E."/>
            <person name="Kallscheuer N."/>
            <person name="Luecker S."/>
            <person name="Lage O.M."/>
            <person name="Pohl T."/>
            <person name="Merkel B.J."/>
            <person name="Hornburger P."/>
            <person name="Mueller R.-W."/>
            <person name="Bruemmer F."/>
            <person name="Labrenz M."/>
            <person name="Spormann A.M."/>
            <person name="Op Den Camp H."/>
            <person name="Overmann J."/>
            <person name="Amann R."/>
            <person name="Jetten M.S.M."/>
            <person name="Mascher T."/>
            <person name="Medema M.H."/>
            <person name="Devos D.P."/>
            <person name="Kaster A.-K."/>
            <person name="Ovreas L."/>
            <person name="Rohde M."/>
            <person name="Galperin M.Y."/>
            <person name="Jogler C."/>
        </authorList>
    </citation>
    <scope>NUCLEOTIDE SEQUENCE [LARGE SCALE GENOMIC DNA]</scope>
    <source>
        <strain evidence="2 3">KOR34</strain>
    </source>
</reference>
<dbReference type="InterPro" id="IPR008930">
    <property type="entry name" value="Terpenoid_cyclase/PrenylTrfase"/>
</dbReference>
<gene>
    <name evidence="2" type="ORF">KOR34_05370</name>
</gene>
<dbReference type="Proteomes" id="UP000316714">
    <property type="component" value="Unassembled WGS sequence"/>
</dbReference>
<dbReference type="InterPro" id="IPR011989">
    <property type="entry name" value="ARM-like"/>
</dbReference>
<dbReference type="OrthoDB" id="248095at2"/>
<evidence type="ECO:0000313" key="2">
    <source>
        <dbReference type="EMBL" id="TWT35643.1"/>
    </source>
</evidence>
<name>A0A5C5VCF9_9BACT</name>
<dbReference type="Gene3D" id="1.50.10.20">
    <property type="match status" value="1"/>
</dbReference>
<proteinExistence type="predicted"/>
<organism evidence="2 3">
    <name type="scientific">Posidoniimonas corsicana</name>
    <dbReference type="NCBI Taxonomy" id="1938618"/>
    <lineage>
        <taxon>Bacteria</taxon>
        <taxon>Pseudomonadati</taxon>
        <taxon>Planctomycetota</taxon>
        <taxon>Planctomycetia</taxon>
        <taxon>Pirellulales</taxon>
        <taxon>Lacipirellulaceae</taxon>
        <taxon>Posidoniimonas</taxon>
    </lineage>
</organism>